<dbReference type="PANTHER" id="PTHR47964:SF1">
    <property type="entry name" value="ATP-DEPENDENT DNA HELICASE HOMOLOG RECG, CHLOROPLASTIC"/>
    <property type="match status" value="1"/>
</dbReference>
<dbReference type="InterPro" id="IPR045562">
    <property type="entry name" value="RecG_dom3_C"/>
</dbReference>
<keyword evidence="10 15" id="KW-0234">DNA repair</keyword>
<dbReference type="GO" id="GO:0005524">
    <property type="term" value="F:ATP binding"/>
    <property type="evidence" value="ECO:0007669"/>
    <property type="project" value="UniProtKB-KW"/>
</dbReference>
<comment type="similarity">
    <text evidence="1 15">Belongs to the helicase family. RecG subfamily.</text>
</comment>
<dbReference type="InterPro" id="IPR001650">
    <property type="entry name" value="Helicase_C-like"/>
</dbReference>
<evidence type="ECO:0000313" key="18">
    <source>
        <dbReference type="EMBL" id="HIU49561.1"/>
    </source>
</evidence>
<dbReference type="SUPFAM" id="SSF50249">
    <property type="entry name" value="Nucleic acid-binding proteins"/>
    <property type="match status" value="1"/>
</dbReference>
<evidence type="ECO:0000256" key="8">
    <source>
        <dbReference type="ARBA" id="ARBA00023125"/>
    </source>
</evidence>
<comment type="function">
    <text evidence="15">Plays a critical role in recombination and DNA repair. Helps process Holliday junction intermediates to mature products by catalyzing branch migration. Has replication fork regression activity, unwinds stalled or blocked replication forks to make a HJ that can be resolved. Has a DNA unwinding activity characteristic of a DNA helicase with 3'-5' polarity.</text>
</comment>
<dbReference type="GO" id="GO:0003677">
    <property type="term" value="F:DNA binding"/>
    <property type="evidence" value="ECO:0007669"/>
    <property type="project" value="UniProtKB-KW"/>
</dbReference>
<dbReference type="NCBIfam" id="NF008168">
    <property type="entry name" value="PRK10917.2-2"/>
    <property type="match status" value="1"/>
</dbReference>
<evidence type="ECO:0000313" key="19">
    <source>
        <dbReference type="Proteomes" id="UP000824118"/>
    </source>
</evidence>
<dbReference type="InterPro" id="IPR011545">
    <property type="entry name" value="DEAD/DEAH_box_helicase_dom"/>
</dbReference>
<dbReference type="CDD" id="cd17992">
    <property type="entry name" value="DEXHc_RecG"/>
    <property type="match status" value="1"/>
</dbReference>
<evidence type="ECO:0000256" key="2">
    <source>
        <dbReference type="ARBA" id="ARBA00017846"/>
    </source>
</evidence>
<evidence type="ECO:0000256" key="7">
    <source>
        <dbReference type="ARBA" id="ARBA00022840"/>
    </source>
</evidence>
<feature type="domain" description="Helicase ATP-binding" evidence="16">
    <location>
        <begin position="269"/>
        <end position="430"/>
    </location>
</feature>
<dbReference type="PROSITE" id="PS51194">
    <property type="entry name" value="HELICASE_CTER"/>
    <property type="match status" value="1"/>
</dbReference>
<evidence type="ECO:0000256" key="3">
    <source>
        <dbReference type="ARBA" id="ARBA00022741"/>
    </source>
</evidence>
<keyword evidence="8" id="KW-0238">DNA-binding</keyword>
<dbReference type="AlphaFoldDB" id="A0A9D1LWZ8"/>
<feature type="domain" description="Helicase C-terminal" evidence="17">
    <location>
        <begin position="449"/>
        <end position="609"/>
    </location>
</feature>
<dbReference type="Pfam" id="PF17191">
    <property type="entry name" value="RecG_wedge"/>
    <property type="match status" value="1"/>
</dbReference>
<accession>A0A9D1LWZ8</accession>
<dbReference type="Proteomes" id="UP000824118">
    <property type="component" value="Unassembled WGS sequence"/>
</dbReference>
<dbReference type="InterPro" id="IPR012340">
    <property type="entry name" value="NA-bd_OB-fold"/>
</dbReference>
<keyword evidence="9 15" id="KW-0233">DNA recombination</keyword>
<dbReference type="PANTHER" id="PTHR47964">
    <property type="entry name" value="ATP-DEPENDENT DNA HELICASE HOMOLOG RECG, CHLOROPLASTIC"/>
    <property type="match status" value="1"/>
</dbReference>
<dbReference type="InterPro" id="IPR014001">
    <property type="entry name" value="Helicase_ATP-bd"/>
</dbReference>
<name>A0A9D1LWZ8_9FIRM</name>
<dbReference type="GO" id="GO:0043138">
    <property type="term" value="F:3'-5' DNA helicase activity"/>
    <property type="evidence" value="ECO:0007669"/>
    <property type="project" value="UniProtKB-EC"/>
</dbReference>
<comment type="catalytic activity">
    <reaction evidence="14 15">
        <text>ATP + H2O = ADP + phosphate + H(+)</text>
        <dbReference type="Rhea" id="RHEA:13065"/>
        <dbReference type="ChEBI" id="CHEBI:15377"/>
        <dbReference type="ChEBI" id="CHEBI:15378"/>
        <dbReference type="ChEBI" id="CHEBI:30616"/>
        <dbReference type="ChEBI" id="CHEBI:43474"/>
        <dbReference type="ChEBI" id="CHEBI:456216"/>
        <dbReference type="EC" id="5.6.2.4"/>
    </reaction>
</comment>
<dbReference type="EMBL" id="DVNG01000011">
    <property type="protein sequence ID" value="HIU49561.1"/>
    <property type="molecule type" value="Genomic_DNA"/>
</dbReference>
<dbReference type="InterPro" id="IPR033454">
    <property type="entry name" value="RecG_wedge"/>
</dbReference>
<dbReference type="InterPro" id="IPR004609">
    <property type="entry name" value="ATP-dep_DNA_helicase_RecG"/>
</dbReference>
<dbReference type="InterPro" id="IPR047112">
    <property type="entry name" value="RecG/Mfd"/>
</dbReference>
<dbReference type="NCBIfam" id="TIGR00643">
    <property type="entry name" value="recG"/>
    <property type="match status" value="1"/>
</dbReference>
<dbReference type="Pfam" id="PF19833">
    <property type="entry name" value="RecG_dom3_C"/>
    <property type="match status" value="1"/>
</dbReference>
<dbReference type="Pfam" id="PF00271">
    <property type="entry name" value="Helicase_C"/>
    <property type="match status" value="1"/>
</dbReference>
<reference evidence="18" key="1">
    <citation type="submission" date="2020-10" db="EMBL/GenBank/DDBJ databases">
        <authorList>
            <person name="Gilroy R."/>
        </authorList>
    </citation>
    <scope>NUCLEOTIDE SEQUENCE</scope>
    <source>
        <strain evidence="18">ChiGjej1B1-1684</strain>
    </source>
</reference>
<dbReference type="InterPro" id="IPR027417">
    <property type="entry name" value="P-loop_NTPase"/>
</dbReference>
<keyword evidence="11" id="KW-0413">Isomerase</keyword>
<evidence type="ECO:0000256" key="10">
    <source>
        <dbReference type="ARBA" id="ARBA00023204"/>
    </source>
</evidence>
<evidence type="ECO:0000256" key="13">
    <source>
        <dbReference type="ARBA" id="ARBA00034808"/>
    </source>
</evidence>
<evidence type="ECO:0000256" key="6">
    <source>
        <dbReference type="ARBA" id="ARBA00022806"/>
    </source>
</evidence>
<evidence type="ECO:0000256" key="9">
    <source>
        <dbReference type="ARBA" id="ARBA00023172"/>
    </source>
</evidence>
<evidence type="ECO:0000256" key="5">
    <source>
        <dbReference type="ARBA" id="ARBA00022801"/>
    </source>
</evidence>
<dbReference type="PROSITE" id="PS51192">
    <property type="entry name" value="HELICASE_ATP_BIND_1"/>
    <property type="match status" value="1"/>
</dbReference>
<proteinExistence type="inferred from homology"/>
<dbReference type="GO" id="GO:0006281">
    <property type="term" value="P:DNA repair"/>
    <property type="evidence" value="ECO:0007669"/>
    <property type="project" value="UniProtKB-UniRule"/>
</dbReference>
<dbReference type="GO" id="GO:0006310">
    <property type="term" value="P:DNA recombination"/>
    <property type="evidence" value="ECO:0007669"/>
    <property type="project" value="UniProtKB-UniRule"/>
</dbReference>
<evidence type="ECO:0000259" key="16">
    <source>
        <dbReference type="PROSITE" id="PS51192"/>
    </source>
</evidence>
<dbReference type="SUPFAM" id="SSF52540">
    <property type="entry name" value="P-loop containing nucleoside triphosphate hydrolases"/>
    <property type="match status" value="2"/>
</dbReference>
<dbReference type="Gene3D" id="2.40.50.140">
    <property type="entry name" value="Nucleic acid-binding proteins"/>
    <property type="match status" value="1"/>
</dbReference>
<sequence>MSLFEIPIEKLKGIGPKKGELFRKLKVTSIGELIYFFPRDYSFRGEEVEISRAEGLDKCLIKATVCSPVVTTRITGGRTISRVSVFDQSGSLKLVFFNNRFISGMLSYGEEYYFSGKVERNGGHLQMVSPMFYKTADTRELNPVYHLTAGLSNLTVEKAVKKALEMLPEKINDPIPLEIREKYDLADLGFTIRTIHFPDTQENLSKARNRASFEELLVLMLGLSVIREKKRRETAIVTEKSYLEEYKKLLSFSMTDDQEKACRDCISDMLKNTQPMNRLVQGDVGSGKTAVAAAVAHTAIKNGMQVAFMAPTEILARQHFNTLRKIFENTDISVEILTGAMTVKQKNIVREKIASGEVDIAVGTHALLTDKTVFKNLGLAVTDEQHRFGVSQRAALNSKGNDPHVLVMSATPIPRTLSLIIYGDLDISEIRTMPPGRQKVETLVIDSSKRKRAYGFLKQQIAEGHQCYIVCPFVEDSETENVASVETFAQDLMLGEFSDISVGVLHGKMKAADKESVMADFVSGKISVLVSTTVIEVGVDVPNANVIMIENGERFGLSQLHQLRGRVGRGNVKSYCIIVSDSSSENAGKRLNTMKTMHDGFGIAEEDLKLRGPGDFFGRRQHGLPEITIAGLKNMDILLQAQECSDFIQKNNLLSEKSYRGLKTQVNRFLKRAEDIDFN</sequence>
<evidence type="ECO:0000256" key="12">
    <source>
        <dbReference type="ARBA" id="ARBA00034617"/>
    </source>
</evidence>
<keyword evidence="4 15" id="KW-0227">DNA damage</keyword>
<dbReference type="SMART" id="SM00490">
    <property type="entry name" value="HELICc"/>
    <property type="match status" value="1"/>
</dbReference>
<dbReference type="CDD" id="cd04488">
    <property type="entry name" value="RecG_wedge_OBF"/>
    <property type="match status" value="1"/>
</dbReference>
<reference evidence="18" key="2">
    <citation type="journal article" date="2021" name="PeerJ">
        <title>Extensive microbial diversity within the chicken gut microbiome revealed by metagenomics and culture.</title>
        <authorList>
            <person name="Gilroy R."/>
            <person name="Ravi A."/>
            <person name="Getino M."/>
            <person name="Pursley I."/>
            <person name="Horton D.L."/>
            <person name="Alikhan N.F."/>
            <person name="Baker D."/>
            <person name="Gharbi K."/>
            <person name="Hall N."/>
            <person name="Watson M."/>
            <person name="Adriaenssens E.M."/>
            <person name="Foster-Nyarko E."/>
            <person name="Jarju S."/>
            <person name="Secka A."/>
            <person name="Antonio M."/>
            <person name="Oren A."/>
            <person name="Chaudhuri R.R."/>
            <person name="La Ragione R."/>
            <person name="Hildebrand F."/>
            <person name="Pallen M.J."/>
        </authorList>
    </citation>
    <scope>NUCLEOTIDE SEQUENCE</scope>
    <source>
        <strain evidence="18">ChiGjej1B1-1684</strain>
    </source>
</reference>
<dbReference type="SMART" id="SM00487">
    <property type="entry name" value="DEXDc"/>
    <property type="match status" value="1"/>
</dbReference>
<evidence type="ECO:0000256" key="1">
    <source>
        <dbReference type="ARBA" id="ARBA00007504"/>
    </source>
</evidence>
<protein>
    <recommendedName>
        <fullName evidence="2 15">ATP-dependent DNA helicase RecG</fullName>
        <ecNumber evidence="13 15">5.6.2.4</ecNumber>
    </recommendedName>
</protein>
<evidence type="ECO:0000259" key="17">
    <source>
        <dbReference type="PROSITE" id="PS51194"/>
    </source>
</evidence>
<comment type="catalytic activity">
    <reaction evidence="12 15">
        <text>Couples ATP hydrolysis with the unwinding of duplex DNA by translocating in the 3'-5' direction.</text>
        <dbReference type="EC" id="5.6.2.4"/>
    </reaction>
</comment>
<dbReference type="NCBIfam" id="NF008165">
    <property type="entry name" value="PRK10917.1-3"/>
    <property type="match status" value="1"/>
</dbReference>
<keyword evidence="3 15" id="KW-0547">Nucleotide-binding</keyword>
<keyword evidence="6 15" id="KW-0347">Helicase</keyword>
<keyword evidence="7 15" id="KW-0067">ATP-binding</keyword>
<evidence type="ECO:0000256" key="14">
    <source>
        <dbReference type="ARBA" id="ARBA00048988"/>
    </source>
</evidence>
<dbReference type="Gene3D" id="3.40.50.300">
    <property type="entry name" value="P-loop containing nucleotide triphosphate hydrolases"/>
    <property type="match status" value="2"/>
</dbReference>
<keyword evidence="5 15" id="KW-0378">Hydrolase</keyword>
<dbReference type="GO" id="GO:0016787">
    <property type="term" value="F:hydrolase activity"/>
    <property type="evidence" value="ECO:0007669"/>
    <property type="project" value="UniProtKB-KW"/>
</dbReference>
<dbReference type="Pfam" id="PF00270">
    <property type="entry name" value="DEAD"/>
    <property type="match status" value="1"/>
</dbReference>
<organism evidence="18 19">
    <name type="scientific">Candidatus Limousia pullorum</name>
    <dbReference type="NCBI Taxonomy" id="2840860"/>
    <lineage>
        <taxon>Bacteria</taxon>
        <taxon>Bacillati</taxon>
        <taxon>Bacillota</taxon>
        <taxon>Clostridia</taxon>
        <taxon>Eubacteriales</taxon>
        <taxon>Oscillospiraceae</taxon>
        <taxon>Oscillospiraceae incertae sedis</taxon>
        <taxon>Candidatus Limousia</taxon>
    </lineage>
</organism>
<dbReference type="EC" id="5.6.2.4" evidence="13 15"/>
<evidence type="ECO:0000256" key="4">
    <source>
        <dbReference type="ARBA" id="ARBA00022763"/>
    </source>
</evidence>
<evidence type="ECO:0000256" key="11">
    <source>
        <dbReference type="ARBA" id="ARBA00023235"/>
    </source>
</evidence>
<evidence type="ECO:0000256" key="15">
    <source>
        <dbReference type="RuleBase" id="RU363016"/>
    </source>
</evidence>
<gene>
    <name evidence="18" type="primary">recG</name>
    <name evidence="18" type="ORF">IAD22_00900</name>
</gene>
<comment type="caution">
    <text evidence="18">The sequence shown here is derived from an EMBL/GenBank/DDBJ whole genome shotgun (WGS) entry which is preliminary data.</text>
</comment>